<gene>
    <name evidence="1" type="ORF">AC625_22795</name>
</gene>
<organism evidence="1 2">
    <name type="scientific">Peribacillus loiseleuriae</name>
    <dbReference type="NCBI Taxonomy" id="1679170"/>
    <lineage>
        <taxon>Bacteria</taxon>
        <taxon>Bacillati</taxon>
        <taxon>Bacillota</taxon>
        <taxon>Bacilli</taxon>
        <taxon>Bacillales</taxon>
        <taxon>Bacillaceae</taxon>
        <taxon>Peribacillus</taxon>
    </lineage>
</organism>
<dbReference type="PATRIC" id="fig|1679170.3.peg.5136"/>
<dbReference type="AlphaFoldDB" id="A0A0K9GZH9"/>
<name>A0A0K9GZH9_9BACI</name>
<evidence type="ECO:0008006" key="3">
    <source>
        <dbReference type="Google" id="ProtNLM"/>
    </source>
</evidence>
<protein>
    <recommendedName>
        <fullName evidence="3">YwdI family protein</fullName>
    </recommendedName>
</protein>
<dbReference type="Pfam" id="PF17261">
    <property type="entry name" value="DUF5327"/>
    <property type="match status" value="1"/>
</dbReference>
<dbReference type="EMBL" id="LFZW01000001">
    <property type="protein sequence ID" value="KMY52006.1"/>
    <property type="molecule type" value="Genomic_DNA"/>
</dbReference>
<accession>A0A0K9GZH9</accession>
<evidence type="ECO:0000313" key="1">
    <source>
        <dbReference type="EMBL" id="KMY52006.1"/>
    </source>
</evidence>
<evidence type="ECO:0000313" key="2">
    <source>
        <dbReference type="Proteomes" id="UP000037146"/>
    </source>
</evidence>
<comment type="caution">
    <text evidence="1">The sequence shown here is derived from an EMBL/GenBank/DDBJ whole genome shotgun (WGS) entry which is preliminary data.</text>
</comment>
<reference evidence="2" key="1">
    <citation type="submission" date="2015-07" db="EMBL/GenBank/DDBJ databases">
        <title>Genome sequencing project for genomic taxonomy and phylogenomics of Bacillus-like bacteria.</title>
        <authorList>
            <person name="Liu B."/>
            <person name="Wang J."/>
            <person name="Zhu Y."/>
            <person name="Liu G."/>
            <person name="Chen Q."/>
            <person name="Chen Z."/>
            <person name="Lan J."/>
            <person name="Che J."/>
            <person name="Ge C."/>
            <person name="Shi H."/>
            <person name="Pan Z."/>
            <person name="Liu X."/>
        </authorList>
    </citation>
    <scope>NUCLEOTIDE SEQUENCE [LARGE SCALE GENOMIC DNA]</scope>
    <source>
        <strain evidence="2">FJAT-27997</strain>
    </source>
</reference>
<dbReference type="InterPro" id="IPR035218">
    <property type="entry name" value="DUF5327"/>
</dbReference>
<sequence>MEVSSGKILDKMGELVAKAKHAESKAVLSGYMLAIQALCDVLNDGKEGATTHLSTSHVPVQTTAVFNQPIQQQIPIVSSVSQTKPVKMADANGDSLFDF</sequence>
<dbReference type="OrthoDB" id="2361717at2"/>
<dbReference type="Proteomes" id="UP000037146">
    <property type="component" value="Unassembled WGS sequence"/>
</dbReference>
<proteinExistence type="predicted"/>
<keyword evidence="2" id="KW-1185">Reference proteome</keyword>
<dbReference type="RefSeq" id="WP_049683363.1">
    <property type="nucleotide sequence ID" value="NZ_JBIVOD010000004.1"/>
</dbReference>